<protein>
    <submittedName>
        <fullName evidence="3">DUF3857 domain-containing transglutaminase family protein</fullName>
    </submittedName>
</protein>
<dbReference type="EMBL" id="AP029170">
    <property type="protein sequence ID" value="BFD45956.1"/>
    <property type="molecule type" value="Genomic_DNA"/>
</dbReference>
<sequence length="627" mass="71644">MTYLKFCIRLILLVFLINHSAQARWSKYEDAPVEIKFYNNDISINQDGTSEEITEMRAKILKESGRSDFSPYRLTYNNYSSQISILEAKTIYNGQEYVVSKDMIEDKPLASFGQGFDQLNQITISFPKVELGAEIYLKYKYVETKVAIDNFYGDTIFYGREGYWQASSTKINSKLPLNIKVNDPKGVLKVITDAESDFHSAEIILEKPVYNQLTNESSEGILNVKQKTWVSLSSLTKWQDFAKQLAPGYSKVINQPLPTTLMSIAESALNKNTDEEKINFVTSSLAEKIQYMGDWRTVSGRYFPRDLEKIATSQIGDCKDFSASTAAILQKLEFKVQPILVMRGITNFSNPKALPTIGNFNHVMLKVANKNGKIYWIDPTNFVSMAQGIFPDVAGKLALVLDLQQAGYTKIPEIDHQNSQAIMHNELVIRDNIVDVHGQLDLKEEVAVNITGAGLYQSNEQLRDFTFHMLTGVYLDREDKKLLELPDLTSRIVKDLTIKYAYQQKNRIFKTNKGFGLRLRLYGMEDITNTAFDQVSDLFIGIPNTNTRHVIIKNITIKDCKKLNFEVDTPWVYVNRSCKYQNKDTEFTDIISIKKSLIPNEELKTPQYKNLKSNLENKFERAAIIIE</sequence>
<dbReference type="InterPro" id="IPR024618">
    <property type="entry name" value="DUF3857"/>
</dbReference>
<gene>
    <name evidence="3" type="ORF">DMENIID0002_06020</name>
</gene>
<feature type="chain" id="PRO_5043747968" evidence="1">
    <location>
        <begin position="24"/>
        <end position="627"/>
    </location>
</feature>
<name>A0AAT9G826_9RICK</name>
<reference evidence="3" key="1">
    <citation type="submission" date="2024-01" db="EMBL/GenBank/DDBJ databases">
        <title>Sequencing the genomes of a sandfly, Sergentomyia squamirostris, and its two endosymbionts.</title>
        <authorList>
            <person name="Itokawa K."/>
            <person name="Sanjoba C."/>
        </authorList>
    </citation>
    <scope>NUCLEOTIDE SEQUENCE</scope>
    <source>
        <strain evidence="3">RiSSQ</strain>
    </source>
</reference>
<feature type="signal peptide" evidence="1">
    <location>
        <begin position="1"/>
        <end position="23"/>
    </location>
</feature>
<accession>A0AAT9G826</accession>
<dbReference type="AlphaFoldDB" id="A0AAT9G826"/>
<evidence type="ECO:0000256" key="1">
    <source>
        <dbReference type="SAM" id="SignalP"/>
    </source>
</evidence>
<dbReference type="Gene3D" id="3.10.620.30">
    <property type="match status" value="1"/>
</dbReference>
<evidence type="ECO:0000259" key="2">
    <source>
        <dbReference type="Pfam" id="PF12969"/>
    </source>
</evidence>
<proteinExistence type="predicted"/>
<feature type="domain" description="DUF3857" evidence="2">
    <location>
        <begin position="47"/>
        <end position="180"/>
    </location>
</feature>
<evidence type="ECO:0000313" key="3">
    <source>
        <dbReference type="EMBL" id="BFD45956.1"/>
    </source>
</evidence>
<dbReference type="Pfam" id="PF12969">
    <property type="entry name" value="DUF3857"/>
    <property type="match status" value="1"/>
</dbReference>
<keyword evidence="1" id="KW-0732">Signal</keyword>
<dbReference type="Gene3D" id="2.60.40.3140">
    <property type="match status" value="1"/>
</dbReference>
<organism evidence="3">
    <name type="scientific">Candidatus Tisiphia endosymbiont of Sergentomyia squamirostris</name>
    <dbReference type="NCBI Taxonomy" id="3113639"/>
    <lineage>
        <taxon>Bacteria</taxon>
        <taxon>Pseudomonadati</taxon>
        <taxon>Pseudomonadota</taxon>
        <taxon>Alphaproteobacteria</taxon>
        <taxon>Rickettsiales</taxon>
        <taxon>Rickettsiaceae</taxon>
        <taxon>Rickettsieae</taxon>
        <taxon>Candidatus Tisiphia</taxon>
    </lineage>
</organism>